<dbReference type="PANTHER" id="PTHR33164:SF5">
    <property type="entry name" value="ORGANIC HYDROPEROXIDE RESISTANCE TRANSCRIPTIONAL REGULATOR"/>
    <property type="match status" value="1"/>
</dbReference>
<dbReference type="InterPro" id="IPR000835">
    <property type="entry name" value="HTH_MarR-typ"/>
</dbReference>
<dbReference type="SUPFAM" id="SSF46785">
    <property type="entry name" value="Winged helix' DNA-binding domain"/>
    <property type="match status" value="1"/>
</dbReference>
<dbReference type="Proteomes" id="UP000199377">
    <property type="component" value="Unassembled WGS sequence"/>
</dbReference>
<feature type="domain" description="HTH marR-type" evidence="6">
    <location>
        <begin position="20"/>
        <end position="157"/>
    </location>
</feature>
<dbReference type="Gene3D" id="1.10.10.10">
    <property type="entry name" value="Winged helix-like DNA-binding domain superfamily/Winged helix DNA-binding domain"/>
    <property type="match status" value="1"/>
</dbReference>
<dbReference type="PRINTS" id="PR00598">
    <property type="entry name" value="HTHMARR"/>
</dbReference>
<sequence length="165" mass="18174">MTRAGADPGPSAPRETRPTDMMLCFALYSASHAMHRVYRPWLDRMGLTYPQFLAMTALWARDGRLVGELCAELRLATSTLTPVLKRLEATGLIARSRDRGDARAVRVTLTDEGRALRARTEGLQEALVEATGLPVERLVALNAEVSALRERLSAWAERQEAEAAA</sequence>
<dbReference type="InterPro" id="IPR039422">
    <property type="entry name" value="MarR/SlyA-like"/>
</dbReference>
<evidence type="ECO:0000313" key="8">
    <source>
        <dbReference type="Proteomes" id="UP000199377"/>
    </source>
</evidence>
<dbReference type="InterPro" id="IPR036390">
    <property type="entry name" value="WH_DNA-bd_sf"/>
</dbReference>
<evidence type="ECO:0000256" key="1">
    <source>
        <dbReference type="ARBA" id="ARBA00004496"/>
    </source>
</evidence>
<proteinExistence type="predicted"/>
<organism evidence="7 8">
    <name type="scientific">Albimonas pacifica</name>
    <dbReference type="NCBI Taxonomy" id="1114924"/>
    <lineage>
        <taxon>Bacteria</taxon>
        <taxon>Pseudomonadati</taxon>
        <taxon>Pseudomonadota</taxon>
        <taxon>Alphaproteobacteria</taxon>
        <taxon>Rhodobacterales</taxon>
        <taxon>Paracoccaceae</taxon>
        <taxon>Albimonas</taxon>
    </lineage>
</organism>
<dbReference type="OrthoDB" id="9806864at2"/>
<dbReference type="GO" id="GO:0003700">
    <property type="term" value="F:DNA-binding transcription factor activity"/>
    <property type="evidence" value="ECO:0007669"/>
    <property type="project" value="InterPro"/>
</dbReference>
<dbReference type="GO" id="GO:0005737">
    <property type="term" value="C:cytoplasm"/>
    <property type="evidence" value="ECO:0007669"/>
    <property type="project" value="UniProtKB-SubCell"/>
</dbReference>
<dbReference type="InterPro" id="IPR036388">
    <property type="entry name" value="WH-like_DNA-bd_sf"/>
</dbReference>
<dbReference type="RefSeq" id="WP_092859377.1">
    <property type="nucleotide sequence ID" value="NZ_FOQH01000004.1"/>
</dbReference>
<dbReference type="SMART" id="SM00347">
    <property type="entry name" value="HTH_MARR"/>
    <property type="match status" value="1"/>
</dbReference>
<comment type="subcellular location">
    <subcellularLocation>
        <location evidence="1">Cytoplasm</location>
    </subcellularLocation>
</comment>
<keyword evidence="8" id="KW-1185">Reference proteome</keyword>
<keyword evidence="4 7" id="KW-0238">DNA-binding</keyword>
<dbReference type="AlphaFoldDB" id="A0A1I3F4X4"/>
<dbReference type="Pfam" id="PF22381">
    <property type="entry name" value="Staph_reg_Sar_Rot"/>
    <property type="match status" value="1"/>
</dbReference>
<keyword evidence="3" id="KW-0805">Transcription regulation</keyword>
<evidence type="ECO:0000259" key="6">
    <source>
        <dbReference type="PROSITE" id="PS50995"/>
    </source>
</evidence>
<dbReference type="PROSITE" id="PS50995">
    <property type="entry name" value="HTH_MARR_2"/>
    <property type="match status" value="1"/>
</dbReference>
<evidence type="ECO:0000256" key="3">
    <source>
        <dbReference type="ARBA" id="ARBA00023015"/>
    </source>
</evidence>
<keyword evidence="2" id="KW-0963">Cytoplasm</keyword>
<dbReference type="EMBL" id="FOQH01000004">
    <property type="protein sequence ID" value="SFI06295.1"/>
    <property type="molecule type" value="Genomic_DNA"/>
</dbReference>
<gene>
    <name evidence="7" type="ORF">SAMN05216258_10470</name>
</gene>
<evidence type="ECO:0000256" key="2">
    <source>
        <dbReference type="ARBA" id="ARBA00022490"/>
    </source>
</evidence>
<protein>
    <submittedName>
        <fullName evidence="7">DNA-binding transcriptional regulator, MarR family</fullName>
    </submittedName>
</protein>
<dbReference type="PANTHER" id="PTHR33164">
    <property type="entry name" value="TRANSCRIPTIONAL REGULATOR, MARR FAMILY"/>
    <property type="match status" value="1"/>
</dbReference>
<dbReference type="GO" id="GO:0003677">
    <property type="term" value="F:DNA binding"/>
    <property type="evidence" value="ECO:0007669"/>
    <property type="project" value="UniProtKB-KW"/>
</dbReference>
<name>A0A1I3F4X4_9RHOB</name>
<dbReference type="InterPro" id="IPR055166">
    <property type="entry name" value="Transc_reg_Sar_Rot_HTH"/>
</dbReference>
<evidence type="ECO:0000256" key="4">
    <source>
        <dbReference type="ARBA" id="ARBA00023125"/>
    </source>
</evidence>
<accession>A0A1I3F4X4</accession>
<dbReference type="STRING" id="1114924.SAMN05216258_10470"/>
<reference evidence="7 8" key="1">
    <citation type="submission" date="2016-10" db="EMBL/GenBank/DDBJ databases">
        <authorList>
            <person name="de Groot N.N."/>
        </authorList>
    </citation>
    <scope>NUCLEOTIDE SEQUENCE [LARGE SCALE GENOMIC DNA]</scope>
    <source>
        <strain evidence="7 8">CGMCC 1.11030</strain>
    </source>
</reference>
<evidence type="ECO:0000256" key="5">
    <source>
        <dbReference type="ARBA" id="ARBA00023163"/>
    </source>
</evidence>
<keyword evidence="5" id="KW-0804">Transcription</keyword>
<evidence type="ECO:0000313" key="7">
    <source>
        <dbReference type="EMBL" id="SFI06295.1"/>
    </source>
</evidence>
<dbReference type="GO" id="GO:0006950">
    <property type="term" value="P:response to stress"/>
    <property type="evidence" value="ECO:0007669"/>
    <property type="project" value="TreeGrafter"/>
</dbReference>